<dbReference type="Gene3D" id="2.40.10.220">
    <property type="entry name" value="predicted glycosyltransferase like domains"/>
    <property type="match status" value="1"/>
</dbReference>
<dbReference type="EMBL" id="JAINWA010000003">
    <property type="protein sequence ID" value="MCD1655427.1"/>
    <property type="molecule type" value="Genomic_DNA"/>
</dbReference>
<reference evidence="2" key="1">
    <citation type="submission" date="2021-08" db="EMBL/GenBank/DDBJ databases">
        <title>Comparative analyses of Brucepasteria parasyntrophica and Teretinema zuelzerae.</title>
        <authorList>
            <person name="Song Y."/>
            <person name="Brune A."/>
        </authorList>
    </citation>
    <scope>NUCLEOTIDE SEQUENCE</scope>
    <source>
        <strain evidence="2">DSM 1903</strain>
    </source>
</reference>
<comment type="caution">
    <text evidence="2">The sequence shown here is derived from an EMBL/GenBank/DDBJ whole genome shotgun (WGS) entry which is preliminary data.</text>
</comment>
<dbReference type="Proteomes" id="UP001198163">
    <property type="component" value="Unassembled WGS sequence"/>
</dbReference>
<evidence type="ECO:0000313" key="3">
    <source>
        <dbReference type="Proteomes" id="UP001198163"/>
    </source>
</evidence>
<sequence length="273" mass="30931">MAETDLGRKVFFLYPPSVIRDDLISRLMEHEYEVYMLKDIAVADKVIRLYPDSICFVNIDAGMEEEKWEEWITKTLSDPSLSTLGIGIVSYNTDEGLQKKYLMDIGIQCGFIKLKLGLEESTRILLATLQANEARGRRKYVRANCALDNLSAINLRQGPIQAAGNLHDISVVGFSCILDPDPAFSKGTVLRDIQLKLRASLVRTEAVVYGMRQVEDRTMYVMLFKSKLEDHATSKIRNYIQTALQMEIELQAEQAESPAPAKTEEIRDEFLSL</sequence>
<protein>
    <submittedName>
        <fullName evidence="2">PilZ domain-containing protein</fullName>
    </submittedName>
</protein>
<accession>A0AAE3EIQ5</accession>
<feature type="compositionally biased region" description="Basic and acidic residues" evidence="1">
    <location>
        <begin position="262"/>
        <end position="273"/>
    </location>
</feature>
<organism evidence="2 3">
    <name type="scientific">Teretinema zuelzerae</name>
    <dbReference type="NCBI Taxonomy" id="156"/>
    <lineage>
        <taxon>Bacteria</taxon>
        <taxon>Pseudomonadati</taxon>
        <taxon>Spirochaetota</taxon>
        <taxon>Spirochaetia</taxon>
        <taxon>Spirochaetales</taxon>
        <taxon>Treponemataceae</taxon>
        <taxon>Teretinema</taxon>
    </lineage>
</organism>
<name>A0AAE3EIQ5_9SPIR</name>
<evidence type="ECO:0000256" key="1">
    <source>
        <dbReference type="SAM" id="MobiDB-lite"/>
    </source>
</evidence>
<proteinExistence type="predicted"/>
<feature type="region of interest" description="Disordered" evidence="1">
    <location>
        <begin position="253"/>
        <end position="273"/>
    </location>
</feature>
<dbReference type="AlphaFoldDB" id="A0AAE3EIQ5"/>
<gene>
    <name evidence="2" type="ORF">K7J14_12050</name>
</gene>
<keyword evidence="3" id="KW-1185">Reference proteome</keyword>
<evidence type="ECO:0000313" key="2">
    <source>
        <dbReference type="EMBL" id="MCD1655427.1"/>
    </source>
</evidence>
<dbReference type="RefSeq" id="WP_230756589.1">
    <property type="nucleotide sequence ID" value="NZ_JAINWA010000003.1"/>
</dbReference>